<dbReference type="AlphaFoldDB" id="A0A8S9LQ95"/>
<evidence type="ECO:0000313" key="1">
    <source>
        <dbReference type="EMBL" id="KAF2610190.1"/>
    </source>
</evidence>
<accession>A0A8S9LQ95</accession>
<reference evidence="1" key="1">
    <citation type="submission" date="2019-12" db="EMBL/GenBank/DDBJ databases">
        <title>Genome sequencing and annotation of Brassica cretica.</title>
        <authorList>
            <person name="Studholme D.J."/>
            <person name="Sarris P.F."/>
        </authorList>
    </citation>
    <scope>NUCLEOTIDE SEQUENCE</scope>
    <source>
        <strain evidence="1">PFS-102/07</strain>
        <tissue evidence="1">Leaf</tissue>
    </source>
</reference>
<proteinExistence type="predicted"/>
<name>A0A8S9LQ95_BRACR</name>
<comment type="caution">
    <text evidence="1">The sequence shown here is derived from an EMBL/GenBank/DDBJ whole genome shotgun (WGS) entry which is preliminary data.</text>
</comment>
<organism evidence="1">
    <name type="scientific">Brassica cretica</name>
    <name type="common">Mustard</name>
    <dbReference type="NCBI Taxonomy" id="69181"/>
    <lineage>
        <taxon>Eukaryota</taxon>
        <taxon>Viridiplantae</taxon>
        <taxon>Streptophyta</taxon>
        <taxon>Embryophyta</taxon>
        <taxon>Tracheophyta</taxon>
        <taxon>Spermatophyta</taxon>
        <taxon>Magnoliopsida</taxon>
        <taxon>eudicotyledons</taxon>
        <taxon>Gunneridae</taxon>
        <taxon>Pentapetalae</taxon>
        <taxon>rosids</taxon>
        <taxon>malvids</taxon>
        <taxon>Brassicales</taxon>
        <taxon>Brassicaceae</taxon>
        <taxon>Brassiceae</taxon>
        <taxon>Brassica</taxon>
    </lineage>
</organism>
<gene>
    <name evidence="1" type="ORF">F2Q70_00008750</name>
</gene>
<dbReference type="EMBL" id="QGKY02000089">
    <property type="protein sequence ID" value="KAF2610190.1"/>
    <property type="molecule type" value="Genomic_DNA"/>
</dbReference>
<protein>
    <submittedName>
        <fullName evidence="1">Uncharacterized protein</fullName>
    </submittedName>
</protein>
<sequence>MMRQKLSVDKLMRETDNIRFRADRSSVESSLGLRLRKRTCLALETASLIEQGFDCIFNCL</sequence>